<dbReference type="Pfam" id="PF20221">
    <property type="entry name" value="DUF6580"/>
    <property type="match status" value="1"/>
</dbReference>
<accession>A0A1F7VAX7</accession>
<evidence type="ECO:0000313" key="2">
    <source>
        <dbReference type="EMBL" id="OGL87709.1"/>
    </source>
</evidence>
<feature type="transmembrane region" description="Helical" evidence="1">
    <location>
        <begin position="66"/>
        <end position="89"/>
    </location>
</feature>
<evidence type="ECO:0000313" key="3">
    <source>
        <dbReference type="Proteomes" id="UP000178264"/>
    </source>
</evidence>
<keyword evidence="1" id="KW-0812">Transmembrane</keyword>
<feature type="transmembrane region" description="Helical" evidence="1">
    <location>
        <begin position="101"/>
        <end position="126"/>
    </location>
</feature>
<evidence type="ECO:0008006" key="4">
    <source>
        <dbReference type="Google" id="ProtNLM"/>
    </source>
</evidence>
<dbReference type="AlphaFoldDB" id="A0A1F7VAX7"/>
<comment type="caution">
    <text evidence="2">The sequence shown here is derived from an EMBL/GenBank/DDBJ whole genome shotgun (WGS) entry which is preliminary data.</text>
</comment>
<keyword evidence="1" id="KW-0472">Membrane</keyword>
<dbReference type="InterPro" id="IPR046487">
    <property type="entry name" value="DUF6580"/>
</dbReference>
<protein>
    <recommendedName>
        <fullName evidence="4">Rod shape-determining protein MreD</fullName>
    </recommendedName>
</protein>
<dbReference type="Proteomes" id="UP000178264">
    <property type="component" value="Unassembled WGS sequence"/>
</dbReference>
<reference evidence="2 3" key="1">
    <citation type="journal article" date="2016" name="Nat. Commun.">
        <title>Thousands of microbial genomes shed light on interconnected biogeochemical processes in an aquifer system.</title>
        <authorList>
            <person name="Anantharaman K."/>
            <person name="Brown C.T."/>
            <person name="Hug L.A."/>
            <person name="Sharon I."/>
            <person name="Castelle C.J."/>
            <person name="Probst A.J."/>
            <person name="Thomas B.C."/>
            <person name="Singh A."/>
            <person name="Wilkins M.J."/>
            <person name="Karaoz U."/>
            <person name="Brodie E.L."/>
            <person name="Williams K.H."/>
            <person name="Hubbard S.S."/>
            <person name="Banfield J.F."/>
        </authorList>
    </citation>
    <scope>NUCLEOTIDE SEQUENCE [LARGE SCALE GENOMIC DNA]</scope>
</reference>
<keyword evidence="1" id="KW-1133">Transmembrane helix</keyword>
<name>A0A1F7VAX7_9BACT</name>
<proteinExistence type="predicted"/>
<sequence>MKNYGSQILFSYLLVILGASARLLPHAPNFTPIAALALFGAVYLKKRDSLWVPLAAMVLSDILIGFYHSFIMASVYGSFVLVGVLGIWLRSRKGSANNARGWWGGLFGCSLLGSTIFFLITNWAVWAWGGLYPHSFQGLLLCYGMALPFFRNTLFGDLFYVSLFFGIAELMPGLVRLLRSKHVYAGEQR</sequence>
<organism evidence="2 3">
    <name type="scientific">Candidatus Uhrbacteria bacterium RIFCSPLOWO2_02_FULL_49_11</name>
    <dbReference type="NCBI Taxonomy" id="1802409"/>
    <lineage>
        <taxon>Bacteria</taxon>
        <taxon>Candidatus Uhriibacteriota</taxon>
    </lineage>
</organism>
<feature type="transmembrane region" description="Helical" evidence="1">
    <location>
        <begin position="158"/>
        <end position="178"/>
    </location>
</feature>
<dbReference type="EMBL" id="MGER01000063">
    <property type="protein sequence ID" value="OGL87709.1"/>
    <property type="molecule type" value="Genomic_DNA"/>
</dbReference>
<gene>
    <name evidence="2" type="ORF">A3I42_01785</name>
</gene>
<evidence type="ECO:0000256" key="1">
    <source>
        <dbReference type="SAM" id="Phobius"/>
    </source>
</evidence>